<dbReference type="EMBL" id="CM042885">
    <property type="protein sequence ID" value="KAI4366840.1"/>
    <property type="molecule type" value="Genomic_DNA"/>
</dbReference>
<accession>A0ACB9QK58</accession>
<organism evidence="1 2">
    <name type="scientific">Melastoma candidum</name>
    <dbReference type="NCBI Taxonomy" id="119954"/>
    <lineage>
        <taxon>Eukaryota</taxon>
        <taxon>Viridiplantae</taxon>
        <taxon>Streptophyta</taxon>
        <taxon>Embryophyta</taxon>
        <taxon>Tracheophyta</taxon>
        <taxon>Spermatophyta</taxon>
        <taxon>Magnoliopsida</taxon>
        <taxon>eudicotyledons</taxon>
        <taxon>Gunneridae</taxon>
        <taxon>Pentapetalae</taxon>
        <taxon>rosids</taxon>
        <taxon>malvids</taxon>
        <taxon>Myrtales</taxon>
        <taxon>Melastomataceae</taxon>
        <taxon>Melastomatoideae</taxon>
        <taxon>Melastomateae</taxon>
        <taxon>Melastoma</taxon>
    </lineage>
</organism>
<gene>
    <name evidence="1" type="ORF">MLD38_022657</name>
</gene>
<keyword evidence="2" id="KW-1185">Reference proteome</keyword>
<reference evidence="2" key="1">
    <citation type="journal article" date="2023" name="Front. Plant Sci.">
        <title>Chromosomal-level genome assembly of Melastoma candidum provides insights into trichome evolution.</title>
        <authorList>
            <person name="Zhong Y."/>
            <person name="Wu W."/>
            <person name="Sun C."/>
            <person name="Zou P."/>
            <person name="Liu Y."/>
            <person name="Dai S."/>
            <person name="Zhou R."/>
        </authorList>
    </citation>
    <scope>NUCLEOTIDE SEQUENCE [LARGE SCALE GENOMIC DNA]</scope>
</reference>
<comment type="caution">
    <text evidence="1">The sequence shown here is derived from an EMBL/GenBank/DDBJ whole genome shotgun (WGS) entry which is preliminary data.</text>
</comment>
<evidence type="ECO:0000313" key="1">
    <source>
        <dbReference type="EMBL" id="KAI4366840.1"/>
    </source>
</evidence>
<name>A0ACB9QK58_9MYRT</name>
<protein>
    <submittedName>
        <fullName evidence="1">Uncharacterized protein</fullName>
    </submittedName>
</protein>
<proteinExistence type="predicted"/>
<dbReference type="Proteomes" id="UP001057402">
    <property type="component" value="Chromosome 6"/>
</dbReference>
<evidence type="ECO:0000313" key="2">
    <source>
        <dbReference type="Proteomes" id="UP001057402"/>
    </source>
</evidence>
<sequence length="502" mass="55551">MGCVQTRLSSSDSPHNHFEKLKQDSGYFPAGNGVGVGGGHGGGGVYNRMAAPANHRRSTSRRYFEEDPAVKQQDRSPMRQCHRGNLNEKGTGRDSSTGGITARTESGRTATTATTSSGSRGSSNPRKEFLPKQDRDDDAVDHDGKDDGVNGWPKWFTDHVPMSGLEGLVPKSSDSYDKIDKVGQGTYSNVYKARDRETGKPVALKKVRLDTSEPESKFMAREIKILSGGSSQHREAGRAGDVTDAADRTAGLLEGTSLVCKLHIKYYMNQLLSGLQHCHERGILHRDIKGPNLLIDRNGVLKIAYFGLANYYRPGGRRPLTNRVVTLWYRAPELLLGATDYGVGIDFWSAGCLLAEMYAGHPIMPGRTEVEQLHRIFKLCGTPQDDYWKKAELPTTFRPEQTYNPSIIECFKEFPDTSVGLLSTLLALDPANRGTASMALQHEFFSTEPLACDPSALPMLSKLEEEFMKPKTRQHSKSKRSKAQRERRRQESLAKKSAGETE</sequence>